<reference evidence="8 9" key="1">
    <citation type="submission" date="2020-04" db="EMBL/GenBank/DDBJ databases">
        <title>Draft Whole-Genome sequence of Marichromatium bheemlicum DSM 18632, type strain.</title>
        <authorList>
            <person name="Kyndt J.A."/>
            <person name="Meyer T.E."/>
        </authorList>
    </citation>
    <scope>NUCLEOTIDE SEQUENCE [LARGE SCALE GENOMIC DNA]</scope>
    <source>
        <strain evidence="8 9">DSM 18632</strain>
    </source>
</reference>
<name>A0ABX1ICK8_9GAMM</name>
<evidence type="ECO:0000256" key="6">
    <source>
        <dbReference type="SAM" id="SignalP"/>
    </source>
</evidence>
<keyword evidence="5" id="KW-0472">Membrane</keyword>
<keyword evidence="8" id="KW-0808">Transferase</keyword>
<keyword evidence="9" id="KW-1185">Reference proteome</keyword>
<accession>A0ABX1ICK8</accession>
<keyword evidence="6" id="KW-0732">Signal</keyword>
<dbReference type="Gene3D" id="3.30.450.20">
    <property type="entry name" value="PAS domain"/>
    <property type="match status" value="1"/>
</dbReference>
<feature type="domain" description="Single Cache" evidence="7">
    <location>
        <begin position="25"/>
        <end position="104"/>
    </location>
</feature>
<feature type="chain" id="PRO_5045618093" evidence="6">
    <location>
        <begin position="22"/>
        <end position="152"/>
    </location>
</feature>
<keyword evidence="2" id="KW-1003">Cell membrane</keyword>
<evidence type="ECO:0000256" key="2">
    <source>
        <dbReference type="ARBA" id="ARBA00022475"/>
    </source>
</evidence>
<evidence type="ECO:0000256" key="3">
    <source>
        <dbReference type="ARBA" id="ARBA00022692"/>
    </source>
</evidence>
<evidence type="ECO:0000313" key="8">
    <source>
        <dbReference type="EMBL" id="NKN34090.1"/>
    </source>
</evidence>
<dbReference type="InterPro" id="IPR033480">
    <property type="entry name" value="sCache_2"/>
</dbReference>
<organism evidence="8 9">
    <name type="scientific">Marichromatium bheemlicum</name>
    <dbReference type="NCBI Taxonomy" id="365339"/>
    <lineage>
        <taxon>Bacteria</taxon>
        <taxon>Pseudomonadati</taxon>
        <taxon>Pseudomonadota</taxon>
        <taxon>Gammaproteobacteria</taxon>
        <taxon>Chromatiales</taxon>
        <taxon>Chromatiaceae</taxon>
        <taxon>Marichromatium</taxon>
    </lineage>
</organism>
<keyword evidence="8" id="KW-0418">Kinase</keyword>
<evidence type="ECO:0000256" key="4">
    <source>
        <dbReference type="ARBA" id="ARBA00022989"/>
    </source>
</evidence>
<comment type="subcellular location">
    <subcellularLocation>
        <location evidence="1">Cell membrane</location>
        <topology evidence="1">Multi-pass membrane protein</topology>
    </subcellularLocation>
</comment>
<feature type="signal peptide" evidence="6">
    <location>
        <begin position="1"/>
        <end position="21"/>
    </location>
</feature>
<evidence type="ECO:0000259" key="7">
    <source>
        <dbReference type="SMART" id="SM01049"/>
    </source>
</evidence>
<keyword evidence="3" id="KW-0812">Transmembrane</keyword>
<sequence>MIRTLFAAMLAFTLAAPPAAAIAPQTASPDEAKALAEQAHDLIKDQGAETAFAAFADADGSYRDRDLYVFCMDLEGEMLVHPLEPDLVGRNLIEFDQYGDALFRDMIAQVKEAGEGWIKYRWPHPGSDEIRDKTTYVIGHEDGFFCGVGAYR</sequence>
<comment type="caution">
    <text evidence="8">The sequence shown here is derived from an EMBL/GenBank/DDBJ whole genome shotgun (WGS) entry which is preliminary data.</text>
</comment>
<dbReference type="Pfam" id="PF08269">
    <property type="entry name" value="dCache_2"/>
    <property type="match status" value="1"/>
</dbReference>
<gene>
    <name evidence="8" type="ORF">HF203_12755</name>
</gene>
<evidence type="ECO:0000313" key="9">
    <source>
        <dbReference type="Proteomes" id="UP000740754"/>
    </source>
</evidence>
<dbReference type="SMART" id="SM01049">
    <property type="entry name" value="Cache_2"/>
    <property type="match status" value="1"/>
</dbReference>
<dbReference type="RefSeq" id="WP_168670294.1">
    <property type="nucleotide sequence ID" value="NZ_JAAXKX010000020.1"/>
</dbReference>
<protein>
    <submittedName>
        <fullName evidence="8">Histidine kinase</fullName>
    </submittedName>
</protein>
<dbReference type="Proteomes" id="UP000740754">
    <property type="component" value="Unassembled WGS sequence"/>
</dbReference>
<evidence type="ECO:0000256" key="1">
    <source>
        <dbReference type="ARBA" id="ARBA00004651"/>
    </source>
</evidence>
<keyword evidence="4" id="KW-1133">Transmembrane helix</keyword>
<dbReference type="EMBL" id="JAAXKX010000020">
    <property type="protein sequence ID" value="NKN34090.1"/>
    <property type="molecule type" value="Genomic_DNA"/>
</dbReference>
<proteinExistence type="predicted"/>
<dbReference type="InterPro" id="IPR004010">
    <property type="entry name" value="Double_Cache_2"/>
</dbReference>
<evidence type="ECO:0000256" key="5">
    <source>
        <dbReference type="ARBA" id="ARBA00023136"/>
    </source>
</evidence>
<dbReference type="GO" id="GO:0016301">
    <property type="term" value="F:kinase activity"/>
    <property type="evidence" value="ECO:0007669"/>
    <property type="project" value="UniProtKB-KW"/>
</dbReference>